<dbReference type="GO" id="GO:0030018">
    <property type="term" value="C:Z disc"/>
    <property type="evidence" value="ECO:0007669"/>
    <property type="project" value="UniProtKB-SubCell"/>
</dbReference>
<evidence type="ECO:0000313" key="11">
    <source>
        <dbReference type="Proteomes" id="UP001549921"/>
    </source>
</evidence>
<feature type="compositionally biased region" description="Acidic residues" evidence="8">
    <location>
        <begin position="17"/>
        <end position="27"/>
    </location>
</feature>
<evidence type="ECO:0000256" key="2">
    <source>
        <dbReference type="ARBA" id="ARBA00004408"/>
    </source>
</evidence>
<dbReference type="Gene3D" id="2.30.30.140">
    <property type="match status" value="1"/>
</dbReference>
<dbReference type="Pfam" id="PF06003">
    <property type="entry name" value="SMN_Tudor"/>
    <property type="match status" value="1"/>
</dbReference>
<feature type="compositionally biased region" description="Basic and acidic residues" evidence="8">
    <location>
        <begin position="60"/>
        <end position="74"/>
    </location>
</feature>
<organism evidence="10 11">
    <name type="scientific">Loxostege sticticalis</name>
    <name type="common">Beet webworm moth</name>
    <dbReference type="NCBI Taxonomy" id="481309"/>
    <lineage>
        <taxon>Eukaryota</taxon>
        <taxon>Metazoa</taxon>
        <taxon>Ecdysozoa</taxon>
        <taxon>Arthropoda</taxon>
        <taxon>Hexapoda</taxon>
        <taxon>Insecta</taxon>
        <taxon>Pterygota</taxon>
        <taxon>Neoptera</taxon>
        <taxon>Endopterygota</taxon>
        <taxon>Lepidoptera</taxon>
        <taxon>Glossata</taxon>
        <taxon>Ditrysia</taxon>
        <taxon>Pyraloidea</taxon>
        <taxon>Crambidae</taxon>
        <taxon>Pyraustinae</taxon>
        <taxon>Loxostege</taxon>
    </lineage>
</organism>
<evidence type="ECO:0000256" key="8">
    <source>
        <dbReference type="SAM" id="MobiDB-lite"/>
    </source>
</evidence>
<evidence type="ECO:0000259" key="9">
    <source>
        <dbReference type="PROSITE" id="PS50304"/>
    </source>
</evidence>
<keyword evidence="5" id="KW-0508">mRNA splicing</keyword>
<feature type="region of interest" description="Disordered" evidence="8">
    <location>
        <begin position="157"/>
        <end position="211"/>
    </location>
</feature>
<dbReference type="PANTHER" id="PTHR39267">
    <property type="entry name" value="SURVIVAL MOTOR NEURON-LIKE PROTEIN 1"/>
    <property type="match status" value="1"/>
</dbReference>
<dbReference type="EMBL" id="JBEDNZ010000018">
    <property type="protein sequence ID" value="KAL0820930.1"/>
    <property type="molecule type" value="Genomic_DNA"/>
</dbReference>
<evidence type="ECO:0000256" key="4">
    <source>
        <dbReference type="ARBA" id="ARBA00022664"/>
    </source>
</evidence>
<evidence type="ECO:0000256" key="3">
    <source>
        <dbReference type="ARBA" id="ARBA00005371"/>
    </source>
</evidence>
<name>A0ABD0SM68_LOXSC</name>
<dbReference type="GO" id="GO:0006397">
    <property type="term" value="P:mRNA processing"/>
    <property type="evidence" value="ECO:0007669"/>
    <property type="project" value="UniProtKB-KW"/>
</dbReference>
<evidence type="ECO:0000313" key="10">
    <source>
        <dbReference type="EMBL" id="KAL0820930.1"/>
    </source>
</evidence>
<evidence type="ECO:0000256" key="7">
    <source>
        <dbReference type="ARBA" id="ARBA00034695"/>
    </source>
</evidence>
<keyword evidence="4" id="KW-0507">mRNA processing</keyword>
<dbReference type="AlphaFoldDB" id="A0ABD0SM68"/>
<proteinExistence type="inferred from homology"/>
<feature type="region of interest" description="Disordered" evidence="8">
    <location>
        <begin position="50"/>
        <end position="92"/>
    </location>
</feature>
<dbReference type="GO" id="GO:0097504">
    <property type="term" value="C:Gemini of Cajal bodies"/>
    <property type="evidence" value="ECO:0007669"/>
    <property type="project" value="UniProtKB-SubCell"/>
</dbReference>
<dbReference type="Proteomes" id="UP001549921">
    <property type="component" value="Unassembled WGS sequence"/>
</dbReference>
<protein>
    <recommendedName>
        <fullName evidence="9">Tudor domain-containing protein</fullName>
    </recommendedName>
</protein>
<dbReference type="InterPro" id="IPR002999">
    <property type="entry name" value="Tudor"/>
</dbReference>
<comment type="subcellular location">
    <subcellularLocation>
        <location evidence="1">Cytoplasm</location>
        <location evidence="1">Myofibril</location>
        <location evidence="1">Sarcomere</location>
        <location evidence="1">Z line</location>
    </subcellularLocation>
    <subcellularLocation>
        <location evidence="2">Nucleus</location>
        <location evidence="2">Cajal body</location>
    </subcellularLocation>
    <subcellularLocation>
        <location evidence="7">Nucleus</location>
        <location evidence="7">Gem</location>
    </subcellularLocation>
</comment>
<dbReference type="PANTHER" id="PTHR39267:SF1">
    <property type="entry name" value="SURVIVAL MOTOR NEURON PROTEIN"/>
    <property type="match status" value="1"/>
</dbReference>
<dbReference type="Gene3D" id="3.40.190.10">
    <property type="entry name" value="Periplasmic binding protein-like II"/>
    <property type="match status" value="1"/>
</dbReference>
<dbReference type="InterPro" id="IPR040424">
    <property type="entry name" value="Smn1"/>
</dbReference>
<dbReference type="GO" id="GO:0015030">
    <property type="term" value="C:Cajal body"/>
    <property type="evidence" value="ECO:0007669"/>
    <property type="project" value="UniProtKB-SubCell"/>
</dbReference>
<evidence type="ECO:0000256" key="1">
    <source>
        <dbReference type="ARBA" id="ARBA00004216"/>
    </source>
</evidence>
<feature type="domain" description="Tudor" evidence="9">
    <location>
        <begin position="90"/>
        <end position="149"/>
    </location>
</feature>
<keyword evidence="6" id="KW-0539">Nucleus</keyword>
<reference evidence="10 11" key="1">
    <citation type="submission" date="2024-06" db="EMBL/GenBank/DDBJ databases">
        <title>A chromosome-level genome assembly of beet webworm, Loxostege sticticalis.</title>
        <authorList>
            <person name="Zhang Y."/>
        </authorList>
    </citation>
    <scope>NUCLEOTIDE SEQUENCE [LARGE SCALE GENOMIC DNA]</scope>
    <source>
        <strain evidence="10">AQ028</strain>
        <tissue evidence="10">Male pupae</tissue>
    </source>
</reference>
<evidence type="ECO:0000256" key="5">
    <source>
        <dbReference type="ARBA" id="ARBA00023187"/>
    </source>
</evidence>
<dbReference type="SUPFAM" id="SSF63748">
    <property type="entry name" value="Tudor/PWWP/MBT"/>
    <property type="match status" value="1"/>
</dbReference>
<dbReference type="InterPro" id="IPR047313">
    <property type="entry name" value="SMN_C"/>
</dbReference>
<dbReference type="InterPro" id="IPR010304">
    <property type="entry name" value="SMN_Tudor"/>
</dbReference>
<evidence type="ECO:0000256" key="6">
    <source>
        <dbReference type="ARBA" id="ARBA00023242"/>
    </source>
</evidence>
<dbReference type="Pfam" id="PF20635">
    <property type="entry name" value="SMN_YG-box"/>
    <property type="match status" value="1"/>
</dbReference>
<feature type="region of interest" description="Disordered" evidence="8">
    <location>
        <begin position="1"/>
        <end position="27"/>
    </location>
</feature>
<sequence>MSKSEILYVKGMNVSESDGEDGDEDIWDDRKLNDAYDKALRIANAEVAKRLAMSTNNQNKNKEGQPANRRDKQPNKVGPSKGNKKNQNGNWKVGMPCRAVYEGDGIEYEAIVMRIVNDKECVVRFLGYDNSELVSISTLKPSLGKDEQTLQIEQALDDKTDEAYTSQSPNTERMDYVSDRVPSPGSTEQSFHRKKKSGKKKKNLNSKMPNGFEMPEMPFPMPHMSAIRNLGAMDMPLPPPPPLALGARSECEEQAVSSMLLSWYMSGYYTGLYQGLKRAKESRRNV</sequence>
<accession>A0ABD0SM68</accession>
<dbReference type="PROSITE" id="PS50304">
    <property type="entry name" value="TUDOR"/>
    <property type="match status" value="1"/>
</dbReference>
<comment type="caution">
    <text evidence="10">The sequence shown here is derived from an EMBL/GenBank/DDBJ whole genome shotgun (WGS) entry which is preliminary data.</text>
</comment>
<feature type="compositionally biased region" description="Basic residues" evidence="8">
    <location>
        <begin position="192"/>
        <end position="204"/>
    </location>
</feature>
<dbReference type="SMART" id="SM00333">
    <property type="entry name" value="TUDOR"/>
    <property type="match status" value="1"/>
</dbReference>
<comment type="similarity">
    <text evidence="3">Belongs to the SMN family.</text>
</comment>
<dbReference type="GO" id="GO:0008380">
    <property type="term" value="P:RNA splicing"/>
    <property type="evidence" value="ECO:0007669"/>
    <property type="project" value="UniProtKB-KW"/>
</dbReference>
<feature type="compositionally biased region" description="Low complexity" evidence="8">
    <location>
        <begin position="78"/>
        <end position="92"/>
    </location>
</feature>
<dbReference type="CDD" id="cd22852">
    <property type="entry name" value="SMN_C"/>
    <property type="match status" value="1"/>
</dbReference>
<gene>
    <name evidence="10" type="ORF">ABMA28_005589</name>
</gene>